<evidence type="ECO:0000256" key="10">
    <source>
        <dbReference type="HAMAP-Rule" id="MF_01043"/>
    </source>
</evidence>
<keyword evidence="6 10" id="KW-0443">Lipid metabolism</keyword>
<evidence type="ECO:0000256" key="8">
    <source>
        <dbReference type="ARBA" id="ARBA00023209"/>
    </source>
</evidence>
<evidence type="ECO:0000256" key="7">
    <source>
        <dbReference type="ARBA" id="ARBA00023136"/>
    </source>
</evidence>
<evidence type="ECO:0000256" key="5">
    <source>
        <dbReference type="ARBA" id="ARBA00022989"/>
    </source>
</evidence>
<evidence type="ECO:0000313" key="12">
    <source>
        <dbReference type="Proteomes" id="UP000011704"/>
    </source>
</evidence>
<dbReference type="GO" id="GO:0008654">
    <property type="term" value="P:phospholipid biosynthetic process"/>
    <property type="evidence" value="ECO:0007669"/>
    <property type="project" value="UniProtKB-UniRule"/>
</dbReference>
<comment type="pathway">
    <text evidence="10">Lipid metabolism; phospholipid metabolism.</text>
</comment>
<evidence type="ECO:0000256" key="9">
    <source>
        <dbReference type="ARBA" id="ARBA00023264"/>
    </source>
</evidence>
<dbReference type="Proteomes" id="UP000011704">
    <property type="component" value="Unassembled WGS sequence"/>
</dbReference>
<sequence length="200" mass="20709">MNEENLALTGVIWTCAFLMGSIPFGLLIARLKNIDIRKEGSGNIGATNVARTLGRKAGILTLVGDCGKGYLACWLAAQTLGTTWQIAGAGLLAFLGHVFSLFLKFKGGKGIATGLGIYLFLMPAAAGGGMLMFALLLGITGYVSVGSLAAAVTIPVLGWAFSAPPSYVAVAGAAAGLTIYKHKENLARLRAGTESKFLKK</sequence>
<comment type="subunit">
    <text evidence="10">Probably interacts with PlsX.</text>
</comment>
<dbReference type="STRING" id="1266370.NITGR_490008"/>
<dbReference type="PANTHER" id="PTHR30309">
    <property type="entry name" value="INNER MEMBRANE PROTEIN YGIH"/>
    <property type="match status" value="1"/>
</dbReference>
<evidence type="ECO:0000256" key="4">
    <source>
        <dbReference type="ARBA" id="ARBA00022692"/>
    </source>
</evidence>
<name>M1YZH9_NITG3</name>
<gene>
    <name evidence="10 11" type="primary">plsY</name>
    <name evidence="11" type="ORF">NITGR_490008</name>
</gene>
<proteinExistence type="inferred from homology"/>
<comment type="function">
    <text evidence="10">Catalyzes the transfer of an acyl group from acyl-phosphate (acyl-PO(4)) to glycerol-3-phosphate (G3P) to form lysophosphatidic acid (LPA). This enzyme utilizes acyl-phosphate as fatty acyl donor, but not acyl-CoA or acyl-ACP.</text>
</comment>
<dbReference type="NCBIfam" id="TIGR00023">
    <property type="entry name" value="glycerol-3-phosphate 1-O-acyltransferase PlsY"/>
    <property type="match status" value="1"/>
</dbReference>
<dbReference type="EMBL" id="CAQJ01000054">
    <property type="protein sequence ID" value="CCQ90905.1"/>
    <property type="molecule type" value="Genomic_DNA"/>
</dbReference>
<dbReference type="EC" id="2.3.1.275" evidence="10"/>
<keyword evidence="2 10" id="KW-0444">Lipid biosynthesis</keyword>
<dbReference type="Pfam" id="PF02660">
    <property type="entry name" value="G3P_acyltransf"/>
    <property type="match status" value="1"/>
</dbReference>
<feature type="transmembrane region" description="Helical" evidence="10">
    <location>
        <begin position="115"/>
        <end position="139"/>
    </location>
</feature>
<dbReference type="FunCoup" id="M1YZH9">
    <property type="interactions" value="216"/>
</dbReference>
<accession>M1YZH9</accession>
<comment type="subcellular location">
    <subcellularLocation>
        <location evidence="10">Cell membrane</location>
        <topology evidence="10">Multi-pass membrane protein</topology>
    </subcellularLocation>
</comment>
<dbReference type="SMART" id="SM01207">
    <property type="entry name" value="G3P_acyltransf"/>
    <property type="match status" value="1"/>
</dbReference>
<evidence type="ECO:0000256" key="3">
    <source>
        <dbReference type="ARBA" id="ARBA00022679"/>
    </source>
</evidence>
<dbReference type="HOGENOM" id="CLU_081254_0_0_0"/>
<comment type="catalytic activity">
    <reaction evidence="10">
        <text>an acyl phosphate + sn-glycerol 3-phosphate = a 1-acyl-sn-glycero-3-phosphate + phosphate</text>
        <dbReference type="Rhea" id="RHEA:34075"/>
        <dbReference type="ChEBI" id="CHEBI:43474"/>
        <dbReference type="ChEBI" id="CHEBI:57597"/>
        <dbReference type="ChEBI" id="CHEBI:57970"/>
        <dbReference type="ChEBI" id="CHEBI:59918"/>
        <dbReference type="EC" id="2.3.1.275"/>
    </reaction>
</comment>
<dbReference type="OrthoDB" id="9777124at2"/>
<dbReference type="HAMAP" id="MF_01043">
    <property type="entry name" value="PlsY"/>
    <property type="match status" value="1"/>
</dbReference>
<dbReference type="RefSeq" id="WP_005009037.1">
    <property type="nucleotide sequence ID" value="NZ_HG422173.1"/>
</dbReference>
<comment type="caution">
    <text evidence="11">The sequence shown here is derived from an EMBL/GenBank/DDBJ whole genome shotgun (WGS) entry which is preliminary data.</text>
</comment>
<dbReference type="GO" id="GO:0005886">
    <property type="term" value="C:plasma membrane"/>
    <property type="evidence" value="ECO:0007669"/>
    <property type="project" value="UniProtKB-SubCell"/>
</dbReference>
<feature type="transmembrane region" description="Helical" evidence="10">
    <location>
        <begin position="159"/>
        <end position="180"/>
    </location>
</feature>
<dbReference type="InParanoid" id="M1YZH9"/>
<feature type="transmembrane region" description="Helical" evidence="10">
    <location>
        <begin position="6"/>
        <end position="29"/>
    </location>
</feature>
<keyword evidence="12" id="KW-1185">Reference proteome</keyword>
<dbReference type="AlphaFoldDB" id="M1YZH9"/>
<keyword evidence="11" id="KW-0012">Acyltransferase</keyword>
<comment type="similarity">
    <text evidence="10">Belongs to the PlsY family.</text>
</comment>
<dbReference type="GO" id="GO:0043772">
    <property type="term" value="F:acyl-phosphate glycerol-3-phosphate acyltransferase activity"/>
    <property type="evidence" value="ECO:0007669"/>
    <property type="project" value="UniProtKB-UniRule"/>
</dbReference>
<reference evidence="11 12" key="1">
    <citation type="journal article" date="2013" name="Front. Microbiol.">
        <title>The genome of Nitrospina gracilis illuminates the metabolism and evolution of the major marine nitrite oxidizer.</title>
        <authorList>
            <person name="Luecker S."/>
            <person name="Nowka B."/>
            <person name="Rattei T."/>
            <person name="Spieck E."/>
            <person name="and Daims H."/>
        </authorList>
    </citation>
    <scope>NUCLEOTIDE SEQUENCE [LARGE SCALE GENOMIC DNA]</scope>
    <source>
        <strain evidence="11 12">3/211</strain>
    </source>
</reference>
<dbReference type="InterPro" id="IPR003811">
    <property type="entry name" value="G3P_acylTferase_PlsY"/>
</dbReference>
<protein>
    <recommendedName>
        <fullName evidence="10">Glycerol-3-phosphate acyltransferase</fullName>
    </recommendedName>
    <alternativeName>
        <fullName evidence="10">Acyl-PO4 G3P acyltransferase</fullName>
    </alternativeName>
    <alternativeName>
        <fullName evidence="10">Acyl-phosphate--glycerol-3-phosphate acyltransferase</fullName>
    </alternativeName>
    <alternativeName>
        <fullName evidence="10">G3P acyltransferase</fullName>
        <shortName evidence="10">GPAT</shortName>
        <ecNumber evidence="10">2.3.1.275</ecNumber>
    </alternativeName>
    <alternativeName>
        <fullName evidence="10">Lysophosphatidic acid synthase</fullName>
        <shortName evidence="10">LPA synthase</shortName>
    </alternativeName>
</protein>
<keyword evidence="3 10" id="KW-0808">Transferase</keyword>
<evidence type="ECO:0000313" key="11">
    <source>
        <dbReference type="EMBL" id="CCQ90905.1"/>
    </source>
</evidence>
<keyword evidence="4 10" id="KW-0812">Transmembrane</keyword>
<keyword evidence="5 10" id="KW-1133">Transmembrane helix</keyword>
<feature type="transmembrane region" description="Helical" evidence="10">
    <location>
        <begin position="83"/>
        <end position="103"/>
    </location>
</feature>
<keyword evidence="9 10" id="KW-1208">Phospholipid metabolism</keyword>
<organism evidence="11 12">
    <name type="scientific">Nitrospina gracilis (strain 3/211)</name>
    <dbReference type="NCBI Taxonomy" id="1266370"/>
    <lineage>
        <taxon>Bacteria</taxon>
        <taxon>Pseudomonadati</taxon>
        <taxon>Nitrospinota/Tectimicrobiota group</taxon>
        <taxon>Nitrospinota</taxon>
        <taxon>Nitrospinia</taxon>
        <taxon>Nitrospinales</taxon>
        <taxon>Nitrospinaceae</taxon>
        <taxon>Nitrospina</taxon>
    </lineage>
</organism>
<dbReference type="PANTHER" id="PTHR30309:SF0">
    <property type="entry name" value="GLYCEROL-3-PHOSPHATE ACYLTRANSFERASE-RELATED"/>
    <property type="match status" value="1"/>
</dbReference>
<keyword evidence="1 10" id="KW-1003">Cell membrane</keyword>
<evidence type="ECO:0000256" key="2">
    <source>
        <dbReference type="ARBA" id="ARBA00022516"/>
    </source>
</evidence>
<evidence type="ECO:0000256" key="1">
    <source>
        <dbReference type="ARBA" id="ARBA00022475"/>
    </source>
</evidence>
<keyword evidence="8 10" id="KW-0594">Phospholipid biosynthesis</keyword>
<evidence type="ECO:0000256" key="6">
    <source>
        <dbReference type="ARBA" id="ARBA00023098"/>
    </source>
</evidence>
<dbReference type="UniPathway" id="UPA00085"/>
<keyword evidence="7 10" id="KW-0472">Membrane</keyword>